<feature type="domain" description="Myb/SANT-like DNA-binding" evidence="2">
    <location>
        <begin position="54"/>
        <end position="142"/>
    </location>
</feature>
<accession>M7BRM3</accession>
<sequence length="349" mass="39797">MHHCDHSGQRSELGCTARCTGKAPGTFESHFLFGQATSSAQVTMQSQNRKRAPAWTKWEVLDLISVWGEESMLSELCSKRRNAKTFQKISEAMRDRGYSRDATQCRVKLKELRQLYQKTKESNRCSRTEPQTCHFYAELHAILVGATTTTPPLSMDSGDGVLSTMPEDFVDGEDEEEEDKSWRRHTMASMEPAQLTAAVVSIVNTSCIILQYVQNLQKQASRRQQRDHDSDEDMDTDFSQSTGPGNLDIMVVTMNDITLLRLTQRDKEQMLLECHQSLGPFAAMLCSAMIPGYLLLAWRGKVSYHGGWNKAALPRNLLQRLLEYLQESFMEMSLEDFRSIPRHVNRLFQ</sequence>
<gene>
    <name evidence="3" type="ORF">UY3_02914</name>
</gene>
<dbReference type="Proteomes" id="UP000031443">
    <property type="component" value="Unassembled WGS sequence"/>
</dbReference>
<evidence type="ECO:0000313" key="4">
    <source>
        <dbReference type="Proteomes" id="UP000031443"/>
    </source>
</evidence>
<dbReference type="PANTHER" id="PTHR47595">
    <property type="entry name" value="HEAT SHOCK 70 KDA PROTEIN 14"/>
    <property type="match status" value="1"/>
</dbReference>
<dbReference type="InterPro" id="IPR044822">
    <property type="entry name" value="Myb_DNA-bind_4"/>
</dbReference>
<dbReference type="Gene3D" id="1.10.10.60">
    <property type="entry name" value="Homeodomain-like"/>
    <property type="match status" value="1"/>
</dbReference>
<feature type="region of interest" description="Disordered" evidence="1">
    <location>
        <begin position="221"/>
        <end position="243"/>
    </location>
</feature>
<dbReference type="Pfam" id="PF13837">
    <property type="entry name" value="Myb_DNA-bind_4"/>
    <property type="match status" value="1"/>
</dbReference>
<proteinExistence type="predicted"/>
<protein>
    <submittedName>
        <fullName evidence="3">Zinc finger and SCAN domain-containing protein 20</fullName>
    </submittedName>
</protein>
<dbReference type="PANTHER" id="PTHR47595:SF1">
    <property type="entry name" value="MYB_SANT-LIKE DNA-BINDING DOMAIN-CONTAINING PROTEIN"/>
    <property type="match status" value="1"/>
</dbReference>
<name>M7BRM3_CHEMY</name>
<organism evidence="3 4">
    <name type="scientific">Chelonia mydas</name>
    <name type="common">Green sea-turtle</name>
    <name type="synonym">Chelonia agassizi</name>
    <dbReference type="NCBI Taxonomy" id="8469"/>
    <lineage>
        <taxon>Eukaryota</taxon>
        <taxon>Metazoa</taxon>
        <taxon>Chordata</taxon>
        <taxon>Craniata</taxon>
        <taxon>Vertebrata</taxon>
        <taxon>Euteleostomi</taxon>
        <taxon>Archelosauria</taxon>
        <taxon>Testudinata</taxon>
        <taxon>Testudines</taxon>
        <taxon>Cryptodira</taxon>
        <taxon>Durocryptodira</taxon>
        <taxon>Americhelydia</taxon>
        <taxon>Chelonioidea</taxon>
        <taxon>Cheloniidae</taxon>
        <taxon>Chelonia</taxon>
    </lineage>
</organism>
<keyword evidence="4" id="KW-1185">Reference proteome</keyword>
<reference evidence="4" key="1">
    <citation type="journal article" date="2013" name="Nat. Genet.">
        <title>The draft genomes of soft-shell turtle and green sea turtle yield insights into the development and evolution of the turtle-specific body plan.</title>
        <authorList>
            <person name="Wang Z."/>
            <person name="Pascual-Anaya J."/>
            <person name="Zadissa A."/>
            <person name="Li W."/>
            <person name="Niimura Y."/>
            <person name="Huang Z."/>
            <person name="Li C."/>
            <person name="White S."/>
            <person name="Xiong Z."/>
            <person name="Fang D."/>
            <person name="Wang B."/>
            <person name="Ming Y."/>
            <person name="Chen Y."/>
            <person name="Zheng Y."/>
            <person name="Kuraku S."/>
            <person name="Pignatelli M."/>
            <person name="Herrero J."/>
            <person name="Beal K."/>
            <person name="Nozawa M."/>
            <person name="Li Q."/>
            <person name="Wang J."/>
            <person name="Zhang H."/>
            <person name="Yu L."/>
            <person name="Shigenobu S."/>
            <person name="Wang J."/>
            <person name="Liu J."/>
            <person name="Flicek P."/>
            <person name="Searle S."/>
            <person name="Wang J."/>
            <person name="Kuratani S."/>
            <person name="Yin Y."/>
            <person name="Aken B."/>
            <person name="Zhang G."/>
            <person name="Irie N."/>
        </authorList>
    </citation>
    <scope>NUCLEOTIDE SEQUENCE [LARGE SCALE GENOMIC DNA]</scope>
</reference>
<evidence type="ECO:0000313" key="3">
    <source>
        <dbReference type="EMBL" id="EMP39854.1"/>
    </source>
</evidence>
<dbReference type="AlphaFoldDB" id="M7BRM3"/>
<evidence type="ECO:0000259" key="2">
    <source>
        <dbReference type="Pfam" id="PF13837"/>
    </source>
</evidence>
<evidence type="ECO:0000256" key="1">
    <source>
        <dbReference type="SAM" id="MobiDB-lite"/>
    </source>
</evidence>
<dbReference type="EMBL" id="KB515474">
    <property type="protein sequence ID" value="EMP39854.1"/>
    <property type="molecule type" value="Genomic_DNA"/>
</dbReference>